<proteinExistence type="predicted"/>
<organism evidence="1">
    <name type="scientific">marine sediment metagenome</name>
    <dbReference type="NCBI Taxonomy" id="412755"/>
    <lineage>
        <taxon>unclassified sequences</taxon>
        <taxon>metagenomes</taxon>
        <taxon>ecological metagenomes</taxon>
    </lineage>
</organism>
<dbReference type="AlphaFoldDB" id="A0A0F9UXV7"/>
<accession>A0A0F9UXV7</accession>
<sequence length="56" mass="6366">MKKVTIKLELCIIMSIDESIEISEVVNELDYCVKDTTKTANILETQLTDYEVVNSV</sequence>
<name>A0A0F9UXV7_9ZZZZ</name>
<protein>
    <submittedName>
        <fullName evidence="1">Uncharacterized protein</fullName>
    </submittedName>
</protein>
<dbReference type="EMBL" id="LAZR01000511">
    <property type="protein sequence ID" value="KKN66071.1"/>
    <property type="molecule type" value="Genomic_DNA"/>
</dbReference>
<gene>
    <name evidence="1" type="ORF">LCGC14_0475490</name>
</gene>
<reference evidence="1" key="1">
    <citation type="journal article" date="2015" name="Nature">
        <title>Complex archaea that bridge the gap between prokaryotes and eukaryotes.</title>
        <authorList>
            <person name="Spang A."/>
            <person name="Saw J.H."/>
            <person name="Jorgensen S.L."/>
            <person name="Zaremba-Niedzwiedzka K."/>
            <person name="Martijn J."/>
            <person name="Lind A.E."/>
            <person name="van Eijk R."/>
            <person name="Schleper C."/>
            <person name="Guy L."/>
            <person name="Ettema T.J."/>
        </authorList>
    </citation>
    <scope>NUCLEOTIDE SEQUENCE</scope>
</reference>
<evidence type="ECO:0000313" key="1">
    <source>
        <dbReference type="EMBL" id="KKN66071.1"/>
    </source>
</evidence>
<comment type="caution">
    <text evidence="1">The sequence shown here is derived from an EMBL/GenBank/DDBJ whole genome shotgun (WGS) entry which is preliminary data.</text>
</comment>